<dbReference type="EMBL" id="FQ032813">
    <property type="protein sequence ID" value="CBL87236.1"/>
    <property type="molecule type" value="Genomic_DNA"/>
</dbReference>
<evidence type="ECO:0000259" key="1">
    <source>
        <dbReference type="Pfam" id="PF00534"/>
    </source>
</evidence>
<evidence type="ECO:0000313" key="2">
    <source>
        <dbReference type="EMBL" id="CBL87236.1"/>
    </source>
</evidence>
<sequence>MQDRLEAVLPYAKKWKTKVIPNPINSNDVVTRSKEQVTLPTDKKYILGVGRLIPLKGFDILINALPNLPDDMDVVIVGDGSEKENLIALAKQNGVGHRVHLVGYQSNPYSYMRMATVGVISSRVEGFPNTLLQMMSVNERVVSTRCAGDIDKLAGVITCPTDNVDALTQAIQTAIQITDVEAKNNRTDFDLELDSRRPEIFIEKILTA</sequence>
<protein>
    <submittedName>
        <fullName evidence="2">Glycosyl transferases group 1</fullName>
    </submittedName>
</protein>
<dbReference type="InterPro" id="IPR001296">
    <property type="entry name" value="Glyco_trans_1"/>
</dbReference>
<dbReference type="SUPFAM" id="SSF53756">
    <property type="entry name" value="UDP-Glycosyltransferase/glycogen phosphorylase"/>
    <property type="match status" value="1"/>
</dbReference>
<proteinExistence type="predicted"/>
<organism evidence="2">
    <name type="scientific">uncultured Sphingobacteriia bacterium</name>
    <dbReference type="NCBI Taxonomy" id="246143"/>
    <lineage>
        <taxon>Bacteria</taxon>
        <taxon>Pseudomonadati</taxon>
        <taxon>Bacteroidota</taxon>
        <taxon>Sphingobacteriia</taxon>
        <taxon>environmental samples</taxon>
    </lineage>
</organism>
<dbReference type="AlphaFoldDB" id="F4MM73"/>
<accession>F4MM73</accession>
<keyword evidence="2" id="KW-0808">Transferase</keyword>
<feature type="domain" description="Glycosyl transferase family 1" evidence="1">
    <location>
        <begin position="32"/>
        <end position="176"/>
    </location>
</feature>
<name>F4MM73_9BACT</name>
<dbReference type="PANTHER" id="PTHR12526">
    <property type="entry name" value="GLYCOSYLTRANSFERASE"/>
    <property type="match status" value="1"/>
</dbReference>
<dbReference type="Gene3D" id="3.40.50.2000">
    <property type="entry name" value="Glycogen Phosphorylase B"/>
    <property type="match status" value="1"/>
</dbReference>
<dbReference type="GO" id="GO:0016757">
    <property type="term" value="F:glycosyltransferase activity"/>
    <property type="evidence" value="ECO:0007669"/>
    <property type="project" value="InterPro"/>
</dbReference>
<reference evidence="2" key="2">
    <citation type="journal article" date="2012" name="Environ. Microbiol.">
        <title>Genomic content of uncultured Bacteroidetes from contrasting oceanic provinces in the North Atlantic Ocean.</title>
        <authorList>
            <person name="Gomez-Pereira P.R."/>
            <person name="Schuler M."/>
            <person name="Fuchs B.M."/>
            <person name="Bennke C."/>
            <person name="Teeling H."/>
            <person name="Waldmann J."/>
            <person name="Richter M."/>
            <person name="Barbe V."/>
            <person name="Bataille E."/>
            <person name="Glockner F.O."/>
            <person name="Amann R."/>
        </authorList>
    </citation>
    <scope>NUCLEOTIDE SEQUENCE</scope>
</reference>
<reference evidence="2" key="1">
    <citation type="submission" date="2010-05" db="EMBL/GenBank/DDBJ databases">
        <authorList>
            <person name="Genoscope - CEA"/>
        </authorList>
    </citation>
    <scope>NUCLEOTIDE SEQUENCE</scope>
</reference>
<dbReference type="Pfam" id="PF00534">
    <property type="entry name" value="Glycos_transf_1"/>
    <property type="match status" value="1"/>
</dbReference>
<dbReference type="CDD" id="cd03811">
    <property type="entry name" value="GT4_GT28_WabH-like"/>
    <property type="match status" value="1"/>
</dbReference>
<gene>
    <name evidence="2" type="ORF">S3_892_0028</name>
</gene>